<feature type="domain" description="Ig-like" evidence="1">
    <location>
        <begin position="126"/>
        <end position="212"/>
    </location>
</feature>
<reference evidence="5" key="1">
    <citation type="submission" date="2017-02" db="UniProtKB">
        <authorList>
            <consortium name="WormBaseParasite"/>
        </authorList>
    </citation>
    <scope>IDENTIFICATION</scope>
</reference>
<dbReference type="SMART" id="SM00409">
    <property type="entry name" value="IG"/>
    <property type="match status" value="4"/>
</dbReference>
<dbReference type="Proteomes" id="UP000038040">
    <property type="component" value="Unplaced"/>
</dbReference>
<name>A0A0N4UR77_DRAME</name>
<evidence type="ECO:0000313" key="4">
    <source>
        <dbReference type="Proteomes" id="UP000274756"/>
    </source>
</evidence>
<dbReference type="EMBL" id="UYYG01000237">
    <property type="protein sequence ID" value="VDN54006.1"/>
    <property type="molecule type" value="Genomic_DNA"/>
</dbReference>
<evidence type="ECO:0000313" key="2">
    <source>
        <dbReference type="EMBL" id="VDN54006.1"/>
    </source>
</evidence>
<dbReference type="WBParaSite" id="DME_0001054901-mRNA-1">
    <property type="protein sequence ID" value="DME_0001054901-mRNA-1"/>
    <property type="gene ID" value="DME_0001054901"/>
</dbReference>
<reference evidence="2 4" key="2">
    <citation type="submission" date="2018-11" db="EMBL/GenBank/DDBJ databases">
        <authorList>
            <consortium name="Pathogen Informatics"/>
        </authorList>
    </citation>
    <scope>NUCLEOTIDE SEQUENCE [LARGE SCALE GENOMIC DNA]</scope>
</reference>
<dbReference type="PROSITE" id="PS50835">
    <property type="entry name" value="IG_LIKE"/>
    <property type="match status" value="3"/>
</dbReference>
<accession>A0A0N4UR77</accession>
<dbReference type="OrthoDB" id="5969272at2759"/>
<dbReference type="InterPro" id="IPR003599">
    <property type="entry name" value="Ig_sub"/>
</dbReference>
<organism evidence="3 5">
    <name type="scientific">Dracunculus medinensis</name>
    <name type="common">Guinea worm</name>
    <dbReference type="NCBI Taxonomy" id="318479"/>
    <lineage>
        <taxon>Eukaryota</taxon>
        <taxon>Metazoa</taxon>
        <taxon>Ecdysozoa</taxon>
        <taxon>Nematoda</taxon>
        <taxon>Chromadorea</taxon>
        <taxon>Rhabditida</taxon>
        <taxon>Spirurina</taxon>
        <taxon>Dracunculoidea</taxon>
        <taxon>Dracunculidae</taxon>
        <taxon>Dracunculus</taxon>
    </lineage>
</organism>
<dbReference type="InterPro" id="IPR013098">
    <property type="entry name" value="Ig_I-set"/>
</dbReference>
<proteinExistence type="predicted"/>
<dbReference type="InterPro" id="IPR013783">
    <property type="entry name" value="Ig-like_fold"/>
</dbReference>
<dbReference type="Proteomes" id="UP000274756">
    <property type="component" value="Unassembled WGS sequence"/>
</dbReference>
<feature type="domain" description="Ig-like" evidence="1">
    <location>
        <begin position="706"/>
        <end position="793"/>
    </location>
</feature>
<dbReference type="Pfam" id="PF07679">
    <property type="entry name" value="I-set"/>
    <property type="match status" value="4"/>
</dbReference>
<dbReference type="SUPFAM" id="SSF48726">
    <property type="entry name" value="Immunoglobulin"/>
    <property type="match status" value="6"/>
</dbReference>
<evidence type="ECO:0000259" key="1">
    <source>
        <dbReference type="PROSITE" id="PS50835"/>
    </source>
</evidence>
<evidence type="ECO:0000313" key="3">
    <source>
        <dbReference type="Proteomes" id="UP000038040"/>
    </source>
</evidence>
<dbReference type="STRING" id="318479.A0A0N4UR77"/>
<gene>
    <name evidence="2" type="ORF">DME_LOCUS3979</name>
</gene>
<dbReference type="InterPro" id="IPR036179">
    <property type="entry name" value="Ig-like_dom_sf"/>
</dbReference>
<dbReference type="InterPro" id="IPR007110">
    <property type="entry name" value="Ig-like_dom"/>
</dbReference>
<dbReference type="AlphaFoldDB" id="A0A0N4UR77"/>
<sequence length="1148" mass="130617">MKTREETISRESFRYELIDDGNWVNIVREQLDSMHSPISQKDAMTSYATSKNSILNIYFYYTDIFYNYRPPSVNVVNFADREKIYHNNVRTVEETHLLKSTGSVSENFSEEHWSSEIKSYIAAEPPKFVQALKAFRVLTTDMLTLVVEVKSDPPAIFEWFCNDRPVQQDWRRFKTRHGINITTLTVEGPEQGVYKCIARNPAGVSTTYCFITVNGKLVLQPSNDLLMEAYYMDLIAFILLQVVRPKNFHFSVNFSNFSISEVKKPALNLDSAPKFINQIPNLTLKPGAEAIIDVEVEAWPPPLFKWYVNGTEYKDNTELIEIYCLTPNRCIARFPIPQTGEYRVIAENRVGKDQSIGYIDIKKEISSSQMQRPPLPGNQTTRRIITAAHNSDNETNADRSSSVTKILDMYEESTYYQRSTSLPRSMRSEQIEIATSNEMLRSEEPRLHRISSMKELQTFGSESRELIQIYSKKEDMARYLPQPPVFTNKLPEVITIQSDEELLLSASVKALPQAEVKWNLNGFEIRSSRGITLLNEKNHSTLIIQQPVKDGLYAVTASNDLGMSTMATRVYIIKEYSKDNNIMDENKSLQNQRTTPPEIIQNSVTVTTSHDDWEIVDEIISNKSSTESFETIKAVDLNKIEDMRLHDETPKPAYKPGSGILKKNADISISDFIPCPYSASQAKIYEGSKKFSVPITKSIEPFPKRPFIVRQLEPDIFVKKGEKLILESVVDSYPVSRFQWYHNNFEIKPSPNVYIDDTVTNRSEATFYMPTSGIYKVIASNQHGSCSNTTRVTTEIIEEIIEETGTYSVQATKTTPFYKLIKKPMVKMRNDLPMPPKIIRKLLPVTRIEQNGSLTLEISVEAIPEASITWRLNNFEIRPSASTSIERISENVSRITFLEAIDGRVEAIAKNYLGQDSTSTKILIEYPKDMNKVAQSYPLTFIVPLAAELLISDTTKETKLMVTVRAQRPVTFQWFANGESLNHSTDHQFVNDDYSSILIIKPNLLIKQAFYAVEASNDQGSIWCESLIKPHLPIPSKTIKSEVSTSVWQKAPYFTQILTSLEIEEGQMFTANVAIKDGCSPCEFFWSLNGRDVRTFPGILIDSTSYESSLTINSISWKMDGKLSVTAKNKYGSAVSSGKITLRESKYR</sequence>
<dbReference type="PANTHER" id="PTHR47633">
    <property type="entry name" value="IMMUNOGLOBULIN"/>
    <property type="match status" value="1"/>
</dbReference>
<dbReference type="Gene3D" id="2.60.40.10">
    <property type="entry name" value="Immunoglobulins"/>
    <property type="match status" value="7"/>
</dbReference>
<protein>
    <submittedName>
        <fullName evidence="5">Ig-like domain-containing protein</fullName>
    </submittedName>
</protein>
<feature type="domain" description="Ig-like" evidence="1">
    <location>
        <begin position="1052"/>
        <end position="1141"/>
    </location>
</feature>
<dbReference type="PANTHER" id="PTHR47633:SF4">
    <property type="entry name" value="MYOPALLADIN ISOFORM X1"/>
    <property type="match status" value="1"/>
</dbReference>
<evidence type="ECO:0000313" key="5">
    <source>
        <dbReference type="WBParaSite" id="DME_0001054901-mRNA-1"/>
    </source>
</evidence>
<keyword evidence="4" id="KW-1185">Reference proteome</keyword>